<dbReference type="PANTHER" id="PTHR11999">
    <property type="entry name" value="GROUP II PYRIDOXAL-5-PHOSPHATE DECARBOXYLASE"/>
    <property type="match status" value="1"/>
</dbReference>
<evidence type="ECO:0000256" key="5">
    <source>
        <dbReference type="ARBA" id="ARBA00023239"/>
    </source>
</evidence>
<keyword evidence="3" id="KW-0210">Decarboxylase</keyword>
<feature type="region of interest" description="Disordered" evidence="6">
    <location>
        <begin position="534"/>
        <end position="576"/>
    </location>
</feature>
<dbReference type="InterPro" id="IPR010977">
    <property type="entry name" value="Aromatic_deC"/>
</dbReference>
<feature type="compositionally biased region" description="Low complexity" evidence="6">
    <location>
        <begin position="340"/>
        <end position="350"/>
    </location>
</feature>
<dbReference type="InterPro" id="IPR021115">
    <property type="entry name" value="Pyridoxal-P_BS"/>
</dbReference>
<gene>
    <name evidence="7" type="ORF">LTR24_004027</name>
</gene>
<dbReference type="Gene3D" id="3.40.640.10">
    <property type="entry name" value="Type I PLP-dependent aspartate aminotransferase-like (Major domain)"/>
    <property type="match status" value="1"/>
</dbReference>
<keyword evidence="4" id="KW-0663">Pyridoxal phosphate</keyword>
<evidence type="ECO:0000313" key="7">
    <source>
        <dbReference type="EMBL" id="KAK5093832.1"/>
    </source>
</evidence>
<dbReference type="EMBL" id="JAVRRG010000039">
    <property type="protein sequence ID" value="KAK5093832.1"/>
    <property type="molecule type" value="Genomic_DNA"/>
</dbReference>
<comment type="similarity">
    <text evidence="2">Belongs to the group II decarboxylase family.</text>
</comment>
<dbReference type="SUPFAM" id="SSF53383">
    <property type="entry name" value="PLP-dependent transferases"/>
    <property type="match status" value="1"/>
</dbReference>
<dbReference type="Gene3D" id="1.20.1340.10">
    <property type="entry name" value="dopa decarboxylase, N-terminal domain"/>
    <property type="match status" value="1"/>
</dbReference>
<dbReference type="InterPro" id="IPR015421">
    <property type="entry name" value="PyrdxlP-dep_Trfase_major"/>
</dbReference>
<evidence type="ECO:0000313" key="8">
    <source>
        <dbReference type="Proteomes" id="UP001345013"/>
    </source>
</evidence>
<dbReference type="PRINTS" id="PR00800">
    <property type="entry name" value="YHDCRBOXLASE"/>
</dbReference>
<comment type="caution">
    <text evidence="7">The sequence shown here is derived from an EMBL/GenBank/DDBJ whole genome shotgun (WGS) entry which is preliminary data.</text>
</comment>
<dbReference type="InterPro" id="IPR015422">
    <property type="entry name" value="PyrdxlP-dep_Trfase_small"/>
</dbReference>
<keyword evidence="8" id="KW-1185">Reference proteome</keyword>
<dbReference type="InterPro" id="IPR002129">
    <property type="entry name" value="PyrdxlP-dep_de-COase"/>
</dbReference>
<feature type="compositionally biased region" description="Pro residues" evidence="6">
    <location>
        <begin position="366"/>
        <end position="381"/>
    </location>
</feature>
<dbReference type="Pfam" id="PF00282">
    <property type="entry name" value="Pyridoxal_deC"/>
    <property type="match status" value="2"/>
</dbReference>
<keyword evidence="5" id="KW-0456">Lyase</keyword>
<comment type="cofactor">
    <cofactor evidence="1">
        <name>pyridoxal 5'-phosphate</name>
        <dbReference type="ChEBI" id="CHEBI:597326"/>
    </cofactor>
</comment>
<evidence type="ECO:0000256" key="6">
    <source>
        <dbReference type="SAM" id="MobiDB-lite"/>
    </source>
</evidence>
<evidence type="ECO:0000256" key="3">
    <source>
        <dbReference type="ARBA" id="ARBA00022793"/>
    </source>
</evidence>
<proteinExistence type="inferred from homology"/>
<dbReference type="PROSITE" id="PS00392">
    <property type="entry name" value="DDC_GAD_HDC_YDC"/>
    <property type="match status" value="1"/>
</dbReference>
<organism evidence="7 8">
    <name type="scientific">Lithohypha guttulata</name>
    <dbReference type="NCBI Taxonomy" id="1690604"/>
    <lineage>
        <taxon>Eukaryota</taxon>
        <taxon>Fungi</taxon>
        <taxon>Dikarya</taxon>
        <taxon>Ascomycota</taxon>
        <taxon>Pezizomycotina</taxon>
        <taxon>Eurotiomycetes</taxon>
        <taxon>Chaetothyriomycetidae</taxon>
        <taxon>Chaetothyriales</taxon>
        <taxon>Trichomeriaceae</taxon>
        <taxon>Lithohypha</taxon>
    </lineage>
</organism>
<evidence type="ECO:0000256" key="4">
    <source>
        <dbReference type="ARBA" id="ARBA00022898"/>
    </source>
</evidence>
<dbReference type="Gene3D" id="3.90.1150.10">
    <property type="entry name" value="Aspartate Aminotransferase, domain 1"/>
    <property type="match status" value="1"/>
</dbReference>
<dbReference type="Proteomes" id="UP001345013">
    <property type="component" value="Unassembled WGS sequence"/>
</dbReference>
<protein>
    <recommendedName>
        <fullName evidence="9">Aromatic-L-amino-acid decarboxylase</fullName>
    </recommendedName>
</protein>
<evidence type="ECO:0008006" key="9">
    <source>
        <dbReference type="Google" id="ProtNLM"/>
    </source>
</evidence>
<evidence type="ECO:0000256" key="2">
    <source>
        <dbReference type="ARBA" id="ARBA00009533"/>
    </source>
</evidence>
<dbReference type="PANTHER" id="PTHR11999:SF70">
    <property type="entry name" value="MIP05841P"/>
    <property type="match status" value="1"/>
</dbReference>
<dbReference type="InterPro" id="IPR015424">
    <property type="entry name" value="PyrdxlP-dep_Trfase"/>
</dbReference>
<reference evidence="7 8" key="1">
    <citation type="submission" date="2023-08" db="EMBL/GenBank/DDBJ databases">
        <title>Black Yeasts Isolated from many extreme environments.</title>
        <authorList>
            <person name="Coleine C."/>
            <person name="Stajich J.E."/>
            <person name="Selbmann L."/>
        </authorList>
    </citation>
    <scope>NUCLEOTIDE SEQUENCE [LARGE SCALE GENOMIC DNA]</scope>
    <source>
        <strain evidence="7 8">CCFEE 5885</strain>
    </source>
</reference>
<sequence>MKIAAYRVFLKVHQATTRTYVGASSNPSLSTPRSEAANLGMNADEFRKAAHAAIEEIIQYNQDVASGTLPVLPNIKPGYLRPQLPAAAPQHPQSWQDIQPDIAKSIVPGLTHWQSPNFMAFFPACSTYPSILGEMYSSAFTAPAFNWLCSPACTELETIVLDWLADALHLPKDFRSDSPGGGGGVIQGSASEAIVTVMVAARERYLNRRADAKGLPDPSPEREEWIATLRPKLVALSSDQAHSSTAKGAIIAGTYHRTVETTWQDDLAVQPDALESTIKKCIEDGREPYYITLSYGTTSTCAQDPLHLLAPILQKYPDIWVHVDAAYAGTALVCPEYANASTSASPSNSNGTIPTPEGLPTNGTEQPPPNPPPPTQPPLPSPTGLLPTGPAVWSHADSFNTNLHKWLLVSFDASLLYIRSRHALTSALSITPAYLQNKHTDSGLVTDYRDWQIPLGRRFRALKIWFVVRSYGVEGLRAHIRRTVRVGQRLEALVRQSEDGRALFEVLSKPAFGLTCFRVRPGAVPRQLLAQGGVVEGPGESVETENTMDGSPFGTVEQQDGEEEGQAEKAKAQPTETATAENLANKFSKQVVETINDGGQLFLTSSSTHGKTFIRVVSGNANAGEEFVSKAFEMVVTTTREVLRQAVKESRG</sequence>
<accession>A0ABR0KDB0</accession>
<name>A0ABR0KDB0_9EURO</name>
<evidence type="ECO:0000256" key="1">
    <source>
        <dbReference type="ARBA" id="ARBA00001933"/>
    </source>
</evidence>
<feature type="region of interest" description="Disordered" evidence="6">
    <location>
        <begin position="340"/>
        <end position="387"/>
    </location>
</feature>